<protein>
    <submittedName>
        <fullName evidence="1">Uncharacterized protein</fullName>
    </submittedName>
</protein>
<evidence type="ECO:0000313" key="2">
    <source>
        <dbReference type="Proteomes" id="UP000026915"/>
    </source>
</evidence>
<proteinExistence type="predicted"/>
<keyword evidence="2" id="KW-1185">Reference proteome</keyword>
<dbReference type="AlphaFoldDB" id="A0A061EGE6"/>
<sequence>MKRNVQKKKGNGNKNVKDSRFLITITMSLVTQVVNEDDLVAAVIDHVALKSYAHQGLLQAFGFDPILQKQLQDPR</sequence>
<evidence type="ECO:0000313" key="1">
    <source>
        <dbReference type="EMBL" id="EOY03956.1"/>
    </source>
</evidence>
<gene>
    <name evidence="1" type="ORF">TCM_019176</name>
</gene>
<organism evidence="1 2">
    <name type="scientific">Theobroma cacao</name>
    <name type="common">Cacao</name>
    <name type="synonym">Cocoa</name>
    <dbReference type="NCBI Taxonomy" id="3641"/>
    <lineage>
        <taxon>Eukaryota</taxon>
        <taxon>Viridiplantae</taxon>
        <taxon>Streptophyta</taxon>
        <taxon>Embryophyta</taxon>
        <taxon>Tracheophyta</taxon>
        <taxon>Spermatophyta</taxon>
        <taxon>Magnoliopsida</taxon>
        <taxon>eudicotyledons</taxon>
        <taxon>Gunneridae</taxon>
        <taxon>Pentapetalae</taxon>
        <taxon>rosids</taxon>
        <taxon>malvids</taxon>
        <taxon>Malvales</taxon>
        <taxon>Malvaceae</taxon>
        <taxon>Byttnerioideae</taxon>
        <taxon>Theobroma</taxon>
    </lineage>
</organism>
<reference evidence="1 2" key="1">
    <citation type="journal article" date="2013" name="Genome Biol.">
        <title>The genome sequence of the most widely cultivated cacao type and its use to identify candidate genes regulating pod color.</title>
        <authorList>
            <person name="Motamayor J.C."/>
            <person name="Mockaitis K."/>
            <person name="Schmutz J."/>
            <person name="Haiminen N."/>
            <person name="Iii D.L."/>
            <person name="Cornejo O."/>
            <person name="Findley S.D."/>
            <person name="Zheng P."/>
            <person name="Utro F."/>
            <person name="Royaert S."/>
            <person name="Saski C."/>
            <person name="Jenkins J."/>
            <person name="Podicheti R."/>
            <person name="Zhao M."/>
            <person name="Scheffler B.E."/>
            <person name="Stack J.C."/>
            <person name="Feltus F.A."/>
            <person name="Mustiga G.M."/>
            <person name="Amores F."/>
            <person name="Phillips W."/>
            <person name="Marelli J.P."/>
            <person name="May G.D."/>
            <person name="Shapiro H."/>
            <person name="Ma J."/>
            <person name="Bustamante C.D."/>
            <person name="Schnell R.J."/>
            <person name="Main D."/>
            <person name="Gilbert D."/>
            <person name="Parida L."/>
            <person name="Kuhn D.N."/>
        </authorList>
    </citation>
    <scope>NUCLEOTIDE SEQUENCE [LARGE SCALE GENOMIC DNA]</scope>
    <source>
        <strain evidence="2">cv. Matina 1-6</strain>
    </source>
</reference>
<name>A0A061EGE6_THECC</name>
<accession>A0A061EGE6</accession>
<dbReference type="HOGENOM" id="CLU_2676070_0_0_1"/>
<dbReference type="InParanoid" id="A0A061EGE6"/>
<dbReference type="Proteomes" id="UP000026915">
    <property type="component" value="Chromosome 4"/>
</dbReference>
<dbReference type="EMBL" id="CM001882">
    <property type="protein sequence ID" value="EOY03956.1"/>
    <property type="molecule type" value="Genomic_DNA"/>
</dbReference>
<dbReference type="Gramene" id="EOY03956">
    <property type="protein sequence ID" value="EOY03956"/>
    <property type="gene ID" value="TCM_019176"/>
</dbReference>